<dbReference type="RefSeq" id="WP_048194312.1">
    <property type="nucleotide sequence ID" value="NZ_CAAGSM010000010.1"/>
</dbReference>
<keyword evidence="1" id="KW-0812">Transmembrane</keyword>
<dbReference type="OrthoDB" id="142626at2157"/>
<evidence type="ECO:0000256" key="1">
    <source>
        <dbReference type="SAM" id="Phobius"/>
    </source>
</evidence>
<feature type="transmembrane region" description="Helical" evidence="1">
    <location>
        <begin position="59"/>
        <end position="77"/>
    </location>
</feature>
<evidence type="ECO:0000313" key="2">
    <source>
        <dbReference type="EMBL" id="KGK98568.1"/>
    </source>
</evidence>
<dbReference type="AlphaFoldDB" id="A0A099T316"/>
<dbReference type="InterPro" id="IPR012874">
    <property type="entry name" value="DUF1673_METspp"/>
</dbReference>
<keyword evidence="3" id="KW-1185">Reference proteome</keyword>
<organism evidence="2 3">
    <name type="scientific">Methanococcoides methylutens</name>
    <dbReference type="NCBI Taxonomy" id="2226"/>
    <lineage>
        <taxon>Archaea</taxon>
        <taxon>Methanobacteriati</taxon>
        <taxon>Methanobacteriota</taxon>
        <taxon>Stenosarchaea group</taxon>
        <taxon>Methanomicrobia</taxon>
        <taxon>Methanosarcinales</taxon>
        <taxon>Methanosarcinaceae</taxon>
        <taxon>Methanococcoides</taxon>
    </lineage>
</organism>
<reference evidence="2 3" key="1">
    <citation type="submission" date="2014-09" db="EMBL/GenBank/DDBJ databases">
        <title>Draft genome sequence of an obligately methylotrophic methanogen, Methanococcoides methylutens, isolated from marine sediment.</title>
        <authorList>
            <person name="Guan Y."/>
            <person name="Ngugi D.K."/>
            <person name="Blom J."/>
            <person name="Ali S."/>
            <person name="Ferry J.G."/>
            <person name="Stingl U."/>
        </authorList>
    </citation>
    <scope>NUCLEOTIDE SEQUENCE [LARGE SCALE GENOMIC DNA]</scope>
    <source>
        <strain evidence="2 3">DSM 2657</strain>
    </source>
</reference>
<gene>
    <name evidence="2" type="ORF">LI82_06765</name>
</gene>
<comment type="caution">
    <text evidence="2">The sequence shown here is derived from an EMBL/GenBank/DDBJ whole genome shotgun (WGS) entry which is preliminary data.</text>
</comment>
<proteinExistence type="predicted"/>
<protein>
    <recommendedName>
        <fullName evidence="4">DUF1673 domain-containing protein</fullName>
    </recommendedName>
</protein>
<name>A0A099T316_METMT</name>
<sequence>MTINVAETIRKVMGWCPNTPSMKLRSNQDLDFVNTSLEPSRRSNIELVQSENVMFPANTSLFFIIVVSVLNAVLFLVRGESSTILIPTIVAMYFIYYFLVTKFLQSNVLIDESGIHLQSFELKHITLKYNEIRSVRANKRIRSTVLIILLLAIPLSALVSLAVYSATIRGEWQMIISIASLVPGYLLVKHKLNGKYHDIDTQLSIKYENKNRYTRWYELTSDYSIMTDEMTASKIQNAIEHYRRTQ</sequence>
<dbReference type="EMBL" id="JRHO01000013">
    <property type="protein sequence ID" value="KGK98568.1"/>
    <property type="molecule type" value="Genomic_DNA"/>
</dbReference>
<feature type="transmembrane region" description="Helical" evidence="1">
    <location>
        <begin position="172"/>
        <end position="188"/>
    </location>
</feature>
<dbReference type="Proteomes" id="UP000029859">
    <property type="component" value="Unassembled WGS sequence"/>
</dbReference>
<keyword evidence="1" id="KW-1133">Transmembrane helix</keyword>
<feature type="transmembrane region" description="Helical" evidence="1">
    <location>
        <begin position="83"/>
        <end position="100"/>
    </location>
</feature>
<keyword evidence="1" id="KW-0472">Membrane</keyword>
<evidence type="ECO:0000313" key="3">
    <source>
        <dbReference type="Proteomes" id="UP000029859"/>
    </source>
</evidence>
<feature type="transmembrane region" description="Helical" evidence="1">
    <location>
        <begin position="145"/>
        <end position="166"/>
    </location>
</feature>
<dbReference type="Pfam" id="PF07895">
    <property type="entry name" value="DUF1673"/>
    <property type="match status" value="1"/>
</dbReference>
<accession>A0A099T316</accession>
<evidence type="ECO:0008006" key="4">
    <source>
        <dbReference type="Google" id="ProtNLM"/>
    </source>
</evidence>